<evidence type="ECO:0000256" key="5">
    <source>
        <dbReference type="ARBA" id="ARBA00025751"/>
    </source>
</evidence>
<evidence type="ECO:0000259" key="6">
    <source>
        <dbReference type="Pfam" id="PF13656"/>
    </source>
</evidence>
<dbReference type="PANTHER" id="PTHR13946">
    <property type="entry name" value="DNA-DIRECTED RNA POLYMERASE I,II,III"/>
    <property type="match status" value="1"/>
</dbReference>
<dbReference type="InterPro" id="IPR022905">
    <property type="entry name" value="Rpo11-like"/>
</dbReference>
<evidence type="ECO:0000313" key="8">
    <source>
        <dbReference type="Proteomes" id="UP001497392"/>
    </source>
</evidence>
<protein>
    <submittedName>
        <fullName evidence="7">G748 protein</fullName>
    </submittedName>
</protein>
<name>A0ABP1FGF5_9CHLO</name>
<keyword evidence="8" id="KW-1185">Reference proteome</keyword>
<dbReference type="Gene3D" id="3.30.1360.10">
    <property type="entry name" value="RNA polymerase, RBP11-like subunit"/>
    <property type="match status" value="1"/>
</dbReference>
<comment type="caution">
    <text evidence="7">The sequence shown here is derived from an EMBL/GenBank/DDBJ whole genome shotgun (WGS) entry which is preliminary data.</text>
</comment>
<dbReference type="SUPFAM" id="SSF55257">
    <property type="entry name" value="RBP11-like subunits of RNA polymerase"/>
    <property type="match status" value="1"/>
</dbReference>
<evidence type="ECO:0000256" key="1">
    <source>
        <dbReference type="ARBA" id="ARBA00004123"/>
    </source>
</evidence>
<dbReference type="InterPro" id="IPR008193">
    <property type="entry name" value="RNA_pol_Rpb11_13-16kDa_CS"/>
</dbReference>
<dbReference type="HAMAP" id="MF_00261">
    <property type="entry name" value="RNApol_arch_Rpo11"/>
    <property type="match status" value="1"/>
</dbReference>
<accession>A0ABP1FGF5</accession>
<evidence type="ECO:0000256" key="4">
    <source>
        <dbReference type="ARBA" id="ARBA00023242"/>
    </source>
</evidence>
<keyword evidence="2" id="KW-0240">DNA-directed RNA polymerase</keyword>
<dbReference type="PANTHER" id="PTHR13946:SF28">
    <property type="entry name" value="DNA-DIRECTED RNA POLYMERASES I AND III SUBUNIT RPAC2"/>
    <property type="match status" value="1"/>
</dbReference>
<dbReference type="InterPro" id="IPR009025">
    <property type="entry name" value="RBP11-like_dimer"/>
</dbReference>
<dbReference type="InterPro" id="IPR033898">
    <property type="entry name" value="RNAP_AC19"/>
</dbReference>
<evidence type="ECO:0000256" key="3">
    <source>
        <dbReference type="ARBA" id="ARBA00023163"/>
    </source>
</evidence>
<dbReference type="Pfam" id="PF13656">
    <property type="entry name" value="RNA_pol_L_2"/>
    <property type="match status" value="1"/>
</dbReference>
<sequence>MTVATGADTGATFALEDEDHTLANALRFLLNKNPHVSFVGYSIPHPSEKVVNLRIQTTGELTAVEALRQACQSLKQLCGHMRSTFTEAYEQYEQTQGSDESP</sequence>
<proteinExistence type="inferred from homology"/>
<evidence type="ECO:0000256" key="2">
    <source>
        <dbReference type="ARBA" id="ARBA00022478"/>
    </source>
</evidence>
<dbReference type="EMBL" id="CAXHTA020000002">
    <property type="protein sequence ID" value="CAL5218993.1"/>
    <property type="molecule type" value="Genomic_DNA"/>
</dbReference>
<keyword evidence="4" id="KW-0539">Nucleus</keyword>
<dbReference type="CDD" id="cd07029">
    <property type="entry name" value="RNAP_I_III_AC19"/>
    <property type="match status" value="1"/>
</dbReference>
<evidence type="ECO:0000313" key="7">
    <source>
        <dbReference type="EMBL" id="CAL5218993.1"/>
    </source>
</evidence>
<gene>
    <name evidence="7" type="primary">g748</name>
    <name evidence="7" type="ORF">VP750_LOCUS652</name>
</gene>
<keyword evidence="3" id="KW-0804">Transcription</keyword>
<comment type="subcellular location">
    <subcellularLocation>
        <location evidence="1">Nucleus</location>
    </subcellularLocation>
</comment>
<organism evidence="7 8">
    <name type="scientific">Coccomyxa viridis</name>
    <dbReference type="NCBI Taxonomy" id="1274662"/>
    <lineage>
        <taxon>Eukaryota</taxon>
        <taxon>Viridiplantae</taxon>
        <taxon>Chlorophyta</taxon>
        <taxon>core chlorophytes</taxon>
        <taxon>Trebouxiophyceae</taxon>
        <taxon>Trebouxiophyceae incertae sedis</taxon>
        <taxon>Coccomyxaceae</taxon>
        <taxon>Coccomyxa</taxon>
    </lineage>
</organism>
<dbReference type="PROSITE" id="PS01154">
    <property type="entry name" value="RNA_POL_L_13KD"/>
    <property type="match status" value="1"/>
</dbReference>
<dbReference type="Proteomes" id="UP001497392">
    <property type="component" value="Unassembled WGS sequence"/>
</dbReference>
<comment type="similarity">
    <text evidence="5">Belongs to the archaeal Rpo11/eukaryotic RPB11/RPC19 RNA polymerase subunit family.</text>
</comment>
<reference evidence="7 8" key="1">
    <citation type="submission" date="2024-06" db="EMBL/GenBank/DDBJ databases">
        <authorList>
            <person name="Kraege A."/>
            <person name="Thomma B."/>
        </authorList>
    </citation>
    <scope>NUCLEOTIDE SEQUENCE [LARGE SCALE GENOMIC DNA]</scope>
</reference>
<feature type="domain" description="DNA-directed RNA polymerase RBP11-like dimerisation" evidence="6">
    <location>
        <begin position="11"/>
        <end position="83"/>
    </location>
</feature>
<dbReference type="InterPro" id="IPR036603">
    <property type="entry name" value="RBP11-like"/>
</dbReference>